<comment type="similarity">
    <text evidence="2 11">Belongs to the acyl-CoA dehydrogenase family.</text>
</comment>
<evidence type="ECO:0000256" key="3">
    <source>
        <dbReference type="ARBA" id="ARBA00022630"/>
    </source>
</evidence>
<comment type="catalytic activity">
    <reaction evidence="10">
        <text>glutaryl-CoA + oxidized [electron-transfer flavoprotein] + 2 H(+) = (2E)-butenoyl-CoA + reduced [electron-transfer flavoprotein] + CO2</text>
        <dbReference type="Rhea" id="RHEA:13389"/>
        <dbReference type="Rhea" id="RHEA-COMP:10685"/>
        <dbReference type="Rhea" id="RHEA-COMP:10686"/>
        <dbReference type="ChEBI" id="CHEBI:15378"/>
        <dbReference type="ChEBI" id="CHEBI:16526"/>
        <dbReference type="ChEBI" id="CHEBI:57332"/>
        <dbReference type="ChEBI" id="CHEBI:57378"/>
        <dbReference type="ChEBI" id="CHEBI:57692"/>
        <dbReference type="ChEBI" id="CHEBI:58307"/>
        <dbReference type="EC" id="1.3.8.6"/>
    </reaction>
</comment>
<dbReference type="CDD" id="cd01151">
    <property type="entry name" value="GCD"/>
    <property type="match status" value="1"/>
</dbReference>
<evidence type="ECO:0000313" key="15">
    <source>
        <dbReference type="EMBL" id="MDQ0995001.1"/>
    </source>
</evidence>
<dbReference type="RefSeq" id="WP_307275593.1">
    <property type="nucleotide sequence ID" value="NZ_JAUSZT010000001.1"/>
</dbReference>
<dbReference type="EC" id="1.3.8.6" evidence="9"/>
<evidence type="ECO:0000256" key="5">
    <source>
        <dbReference type="ARBA" id="ARBA00022946"/>
    </source>
</evidence>
<dbReference type="PROSITE" id="PS00073">
    <property type="entry name" value="ACYL_COA_DH_2"/>
    <property type="match status" value="1"/>
</dbReference>
<comment type="cofactor">
    <cofactor evidence="1 11">
        <name>FAD</name>
        <dbReference type="ChEBI" id="CHEBI:57692"/>
    </cofactor>
</comment>
<keyword evidence="5" id="KW-0809">Transit peptide</keyword>
<evidence type="ECO:0000256" key="8">
    <source>
        <dbReference type="ARBA" id="ARBA00037927"/>
    </source>
</evidence>
<dbReference type="Gene3D" id="2.40.110.10">
    <property type="entry name" value="Butyryl-CoA Dehydrogenase, subunit A, domain 2"/>
    <property type="match status" value="1"/>
</dbReference>
<evidence type="ECO:0000256" key="11">
    <source>
        <dbReference type="RuleBase" id="RU362125"/>
    </source>
</evidence>
<dbReference type="InterPro" id="IPR006089">
    <property type="entry name" value="Acyl-CoA_DH_CS"/>
</dbReference>
<dbReference type="InterPro" id="IPR052033">
    <property type="entry name" value="Glutaryl-CoA_DH_mitochondrial"/>
</dbReference>
<dbReference type="InterPro" id="IPR046373">
    <property type="entry name" value="Acyl-CoA_Oxase/DH_mid-dom_sf"/>
</dbReference>
<keyword evidence="16" id="KW-1185">Reference proteome</keyword>
<keyword evidence="6 11" id="KW-0560">Oxidoreductase</keyword>
<dbReference type="Gene3D" id="1.10.540.10">
    <property type="entry name" value="Acyl-CoA dehydrogenase/oxidase, N-terminal domain"/>
    <property type="match status" value="1"/>
</dbReference>
<evidence type="ECO:0000256" key="1">
    <source>
        <dbReference type="ARBA" id="ARBA00001974"/>
    </source>
</evidence>
<feature type="domain" description="Acyl-CoA dehydrogenase/oxidase C-terminal" evidence="12">
    <location>
        <begin position="246"/>
        <end position="387"/>
    </location>
</feature>
<dbReference type="Gene3D" id="1.20.140.10">
    <property type="entry name" value="Butyryl-CoA Dehydrogenase, subunit A, domain 3"/>
    <property type="match status" value="1"/>
</dbReference>
<evidence type="ECO:0000259" key="14">
    <source>
        <dbReference type="Pfam" id="PF02771"/>
    </source>
</evidence>
<comment type="caution">
    <text evidence="15">The sequence shown here is derived from an EMBL/GenBank/DDBJ whole genome shotgun (WGS) entry which is preliminary data.</text>
</comment>
<dbReference type="InterPro" id="IPR013786">
    <property type="entry name" value="AcylCoA_DH/ox_N"/>
</dbReference>
<dbReference type="GO" id="GO:0004361">
    <property type="term" value="F:glutaryl-CoA dehydrogenase activity"/>
    <property type="evidence" value="ECO:0007669"/>
    <property type="project" value="UniProtKB-EC"/>
</dbReference>
<protein>
    <recommendedName>
        <fullName evidence="9">glutaryl-CoA dehydrogenase (ETF)</fullName>
        <ecNumber evidence="9">1.3.8.6</ecNumber>
    </recommendedName>
</protein>
<evidence type="ECO:0000259" key="12">
    <source>
        <dbReference type="Pfam" id="PF00441"/>
    </source>
</evidence>
<comment type="pathway">
    <text evidence="8">Amino-acid metabolism; tryptophan metabolism.</text>
</comment>
<feature type="domain" description="Acyl-CoA dehydrogenase/oxidase N-terminal" evidence="14">
    <location>
        <begin position="21"/>
        <end position="132"/>
    </location>
</feature>
<evidence type="ECO:0000256" key="2">
    <source>
        <dbReference type="ARBA" id="ARBA00009347"/>
    </source>
</evidence>
<name>A0ABU0S396_9HYPH</name>
<evidence type="ECO:0000256" key="6">
    <source>
        <dbReference type="ARBA" id="ARBA00023002"/>
    </source>
</evidence>
<proteinExistence type="inferred from homology"/>
<dbReference type="PANTHER" id="PTHR42807">
    <property type="entry name" value="GLUTARYL-COA DEHYDROGENASE, MITOCHONDRIAL"/>
    <property type="match status" value="1"/>
</dbReference>
<dbReference type="Proteomes" id="UP001237780">
    <property type="component" value="Unassembled WGS sequence"/>
</dbReference>
<dbReference type="Pfam" id="PF02770">
    <property type="entry name" value="Acyl-CoA_dh_M"/>
    <property type="match status" value="1"/>
</dbReference>
<sequence length="395" mass="42931">MHGSKAYYDWQDPFNLDAQLSEEERMVRDTARAYGEDKLLPRVQEAFRHEKTDPSIFAEMGALGLLGPTVPEEYGGAGLNYVSYGLIAREIERIDSGYRSMMSVQSSLVIVPIHTFGSEDQKQKYLPGLIAGTKIGCFGLTEPDHGSDPGSMASRARKVDGGYLLNGSKTWISNSPIADVFVVWAKTEDGLIRGFILEKGWKGLSAPAIHGKVGLRASITGQIVMDDVFVPEENMLPHVTGLKGPFTCLNSARFGIAWGALGAAESCYETARSYVIDRKQFGRPLAANQLIQKKLADMATEIALGLQGCLRLGRMKDEGSPPVELTSILKRNSCGKALEIARNARDMLGGNGISDEFPVARHLVNLEVVNTYEGTHDIHALILGRAITGIAAFSN</sequence>
<evidence type="ECO:0000256" key="9">
    <source>
        <dbReference type="ARBA" id="ARBA00039033"/>
    </source>
</evidence>
<dbReference type="SUPFAM" id="SSF47203">
    <property type="entry name" value="Acyl-CoA dehydrogenase C-terminal domain-like"/>
    <property type="match status" value="1"/>
</dbReference>
<dbReference type="InterPro" id="IPR036250">
    <property type="entry name" value="AcylCo_DH-like_C"/>
</dbReference>
<dbReference type="InterPro" id="IPR009075">
    <property type="entry name" value="AcylCo_DH/oxidase_C"/>
</dbReference>
<gene>
    <name evidence="15" type="ORF">QFZ34_000178</name>
</gene>
<dbReference type="InterPro" id="IPR037069">
    <property type="entry name" value="AcylCoA_DH/ox_N_sf"/>
</dbReference>
<comment type="pathway">
    <text evidence="7">Amino-acid metabolism; lysine degradation.</text>
</comment>
<evidence type="ECO:0000256" key="10">
    <source>
        <dbReference type="ARBA" id="ARBA00049493"/>
    </source>
</evidence>
<evidence type="ECO:0000259" key="13">
    <source>
        <dbReference type="Pfam" id="PF02770"/>
    </source>
</evidence>
<dbReference type="Pfam" id="PF00441">
    <property type="entry name" value="Acyl-CoA_dh_1"/>
    <property type="match status" value="1"/>
</dbReference>
<dbReference type="EMBL" id="JAUSZT010000001">
    <property type="protein sequence ID" value="MDQ0995001.1"/>
    <property type="molecule type" value="Genomic_DNA"/>
</dbReference>
<reference evidence="15 16" key="1">
    <citation type="submission" date="2023-07" db="EMBL/GenBank/DDBJ databases">
        <title>Comparative genomics of wheat-associated soil bacteria to identify genetic determinants of phenazine resistance.</title>
        <authorList>
            <person name="Mouncey N."/>
        </authorList>
    </citation>
    <scope>NUCLEOTIDE SEQUENCE [LARGE SCALE GENOMIC DNA]</scope>
    <source>
        <strain evidence="15 16">W4I11</strain>
    </source>
</reference>
<evidence type="ECO:0000256" key="7">
    <source>
        <dbReference type="ARBA" id="ARBA00037899"/>
    </source>
</evidence>
<dbReference type="SUPFAM" id="SSF56645">
    <property type="entry name" value="Acyl-CoA dehydrogenase NM domain-like"/>
    <property type="match status" value="1"/>
</dbReference>
<dbReference type="PANTHER" id="PTHR42807:SF1">
    <property type="entry name" value="GLUTARYL-COA DEHYDROGENASE, MITOCHONDRIAL"/>
    <property type="match status" value="1"/>
</dbReference>
<evidence type="ECO:0000256" key="4">
    <source>
        <dbReference type="ARBA" id="ARBA00022827"/>
    </source>
</evidence>
<organism evidence="15 16">
    <name type="scientific">Phyllobacterium ifriqiyense</name>
    <dbReference type="NCBI Taxonomy" id="314238"/>
    <lineage>
        <taxon>Bacteria</taxon>
        <taxon>Pseudomonadati</taxon>
        <taxon>Pseudomonadota</taxon>
        <taxon>Alphaproteobacteria</taxon>
        <taxon>Hyphomicrobiales</taxon>
        <taxon>Phyllobacteriaceae</taxon>
        <taxon>Phyllobacterium</taxon>
    </lineage>
</organism>
<dbReference type="InterPro" id="IPR009100">
    <property type="entry name" value="AcylCoA_DH/oxidase_NM_dom_sf"/>
</dbReference>
<keyword evidence="3 11" id="KW-0285">Flavoprotein</keyword>
<evidence type="ECO:0000313" key="16">
    <source>
        <dbReference type="Proteomes" id="UP001237780"/>
    </source>
</evidence>
<keyword evidence="4 11" id="KW-0274">FAD</keyword>
<feature type="domain" description="Acyl-CoA oxidase/dehydrogenase middle" evidence="13">
    <location>
        <begin position="137"/>
        <end position="228"/>
    </location>
</feature>
<accession>A0ABU0S396</accession>
<dbReference type="Pfam" id="PF02771">
    <property type="entry name" value="Acyl-CoA_dh_N"/>
    <property type="match status" value="1"/>
</dbReference>
<dbReference type="InterPro" id="IPR006091">
    <property type="entry name" value="Acyl-CoA_Oxase/DH_mid-dom"/>
</dbReference>